<feature type="region of interest" description="Disordered" evidence="1">
    <location>
        <begin position="1"/>
        <end position="37"/>
    </location>
</feature>
<proteinExistence type="predicted"/>
<dbReference type="Proteomes" id="UP000796880">
    <property type="component" value="Unassembled WGS sequence"/>
</dbReference>
<dbReference type="EMBL" id="VOIH02000005">
    <property type="protein sequence ID" value="KAF3445908.1"/>
    <property type="molecule type" value="Genomic_DNA"/>
</dbReference>
<evidence type="ECO:0000313" key="3">
    <source>
        <dbReference type="Proteomes" id="UP000796880"/>
    </source>
</evidence>
<keyword evidence="3" id="KW-1185">Reference proteome</keyword>
<reference evidence="2" key="1">
    <citation type="submission" date="2020-03" db="EMBL/GenBank/DDBJ databases">
        <title>A high-quality chromosome-level genome assembly of a woody plant with both climbing and erect habits, Rhamnella rubrinervis.</title>
        <authorList>
            <person name="Lu Z."/>
            <person name="Yang Y."/>
            <person name="Zhu X."/>
            <person name="Sun Y."/>
        </authorList>
    </citation>
    <scope>NUCLEOTIDE SEQUENCE</scope>
    <source>
        <strain evidence="2">BYM</strain>
        <tissue evidence="2">Leaf</tissue>
    </source>
</reference>
<organism evidence="2 3">
    <name type="scientific">Rhamnella rubrinervis</name>
    <dbReference type="NCBI Taxonomy" id="2594499"/>
    <lineage>
        <taxon>Eukaryota</taxon>
        <taxon>Viridiplantae</taxon>
        <taxon>Streptophyta</taxon>
        <taxon>Embryophyta</taxon>
        <taxon>Tracheophyta</taxon>
        <taxon>Spermatophyta</taxon>
        <taxon>Magnoliopsida</taxon>
        <taxon>eudicotyledons</taxon>
        <taxon>Gunneridae</taxon>
        <taxon>Pentapetalae</taxon>
        <taxon>rosids</taxon>
        <taxon>fabids</taxon>
        <taxon>Rosales</taxon>
        <taxon>Rhamnaceae</taxon>
        <taxon>rhamnoid group</taxon>
        <taxon>Rhamneae</taxon>
        <taxon>Rhamnella</taxon>
    </lineage>
</organism>
<comment type="caution">
    <text evidence="2">The sequence shown here is derived from an EMBL/GenBank/DDBJ whole genome shotgun (WGS) entry which is preliminary data.</text>
</comment>
<accession>A0A8K0H5B5</accession>
<name>A0A8K0H5B5_9ROSA</name>
<evidence type="ECO:0000256" key="1">
    <source>
        <dbReference type="SAM" id="MobiDB-lite"/>
    </source>
</evidence>
<sequence length="130" mass="14411">MAPLKRLRKASDKSTEATIVTEAATTKKRSREVEESSNALQTANLGYSSVKYAEASTHLAKGCPLIIYGIPLGQIYAAFWRGCPLLYLGYPPTKYLRHRQLARFPRRIIQGAGILLICGHIQLQVALKVI</sequence>
<gene>
    <name evidence="2" type="ORF">FNV43_RR11085</name>
</gene>
<protein>
    <submittedName>
        <fullName evidence="2">Uncharacterized protein</fullName>
    </submittedName>
</protein>
<evidence type="ECO:0000313" key="2">
    <source>
        <dbReference type="EMBL" id="KAF3445908.1"/>
    </source>
</evidence>
<dbReference type="AlphaFoldDB" id="A0A8K0H5B5"/>